<protein>
    <submittedName>
        <fullName evidence="2">AvrE1</fullName>
    </submittedName>
</protein>
<dbReference type="EMBL" id="LJQB01000086">
    <property type="protein sequence ID" value="KPW82161.1"/>
    <property type="molecule type" value="Genomic_DNA"/>
</dbReference>
<dbReference type="Proteomes" id="UP000050411">
    <property type="component" value="Unassembled WGS sequence"/>
</dbReference>
<reference evidence="2 3" key="1">
    <citation type="submission" date="2015-09" db="EMBL/GenBank/DDBJ databases">
        <title>Genome announcement of multiple Pseudomonas syringae strains.</title>
        <authorList>
            <person name="Thakur S."/>
            <person name="Wang P.W."/>
            <person name="Gong Y."/>
            <person name="Weir B.S."/>
            <person name="Guttman D.S."/>
        </authorList>
    </citation>
    <scope>NUCLEOTIDE SEQUENCE [LARGE SCALE GENOMIC DNA]</scope>
    <source>
        <strain evidence="2 3">ICMP19117</strain>
    </source>
</reference>
<feature type="region of interest" description="Disordered" evidence="1">
    <location>
        <begin position="1835"/>
        <end position="1876"/>
    </location>
</feature>
<evidence type="ECO:0000256" key="1">
    <source>
        <dbReference type="SAM" id="MobiDB-lite"/>
    </source>
</evidence>
<feature type="compositionally biased region" description="Polar residues" evidence="1">
    <location>
        <begin position="726"/>
        <end position="742"/>
    </location>
</feature>
<accession>A0A0P9LUL7</accession>
<feature type="region of interest" description="Disordered" evidence="1">
    <location>
        <begin position="723"/>
        <end position="742"/>
    </location>
</feature>
<proteinExistence type="predicted"/>
<gene>
    <name evidence="2" type="ORF">ALO92_05388</name>
</gene>
<sequence length="1876" mass="203473">MKNPFPEPLEPLSALRPHRCSVLQMSIPGMVNLNPLSFRTHGQPHAVKEQQPDLHSQKKAPRLNQIQDGSSRVRLANSLVKAGSKLTSAFRASQRKVDKNEQRAWHEPLMRPPRDRSENGLQMVNSSAAHAITQKLNAEGKYADVRALLAHETGTDVRGYLMRDQDNHYHQVQQSAALISTLKSSMPMKWRPDPAGRGHQAESTGIYTDRRNRQFTLHGRTVYAFDKNTQRWVPDQPSQDDISRLSLDLNGDLKRYRHKDDVRDHSATQTHEANLMRNGKVQLAEKTYQGKSCEALLRKANGEPIDVKRVGLLPATNGRATLFVLDKDDGLYHLHMPKELEPKDEFKLQRVKLHFDQAVGAEAADKAAVEGFIADGGTLKAVIRDGMGLRHSTRLHQPRVIPDAEEVQARIEPGWRISKQLHLLNNNGLPDRINASDTQIRLHNGAALGLNKAGELCGWNETTQQWDKLHTHGVSDLVLGLDDKPYVIHKHAPKALDVSFAQPKLKLGNEEPVALGRSTSAELGSTLSEEPVSHCAVLDDKHFALLTRPDSTAPAALKASLDGLSVDIPAPRDANGRPLPINSLALDQAKHLYASAGGNLYRLHHDQWTQSQHGETAAWTPAGLQAGSAGKTAATSAQALESIAEEPSHAPTDVLKDQVKAVLAKQPGMALSEAELSRARVTIGKVEMGPNKRPVFEVRLQRPRLQPSGQETPLAREARVGLASDSGATNTNAAKNRPSVSTHTLELSYDRLGAISLRPTKAQSNPAANTQWEMMQARNHRTGKIGNANSSSTTTMLGSTTDNARVSSGNIFKNANEAFHRMGESYRHHFHPVETHRANAQDLKRAYQSGDKAKDRFKNALNHIATSGARSRAGLNPLYQESQRLYESFDNPTAMIGKPPLDPRIDKLKTGSQPQGRAGEEKAQLHKQIKALRESVEDSSYQAIVRLGQIHELLDERGVALKPVTRMPNANGGTVSVLSRALNGSGLDNDNKARAKLRELVNMGLKLPDRRLEPSLDNTGRSKSPSSLLEDRILLDAQLLHQMADLLSRNPNDETVTGGRNDAGKKTGASSALDQLQGLRMAYENNDIKLFSDNGVVSHTELEKLQEARDTVARELTGKHGLKYNTTRSFSADMHVIGDHFGNLKAGDATSLLRSKGATFTTPSLIVPLTPDGGGIYVNFGGGREHGISLETEGGESATTLGLKNSHSTNGFLNVGYYHAPSAVAHRLFGSGPTDNPSRISSLYSADVSAKATYTHAIAGWLTASNASMANIMENLLDPSASLSDLYRLGQDKGGSVEESELFQQTLGAGASVDIGRLNLGGTLLRSEDGGVWNAFLRATLGVNAEATLLNNSKTSVTTHKGEGKDAIATKRARDVLPGASVGTYSRIGGATNGIVHPDGYANNMGVKNHILVGQTVLTDAFSVSFAIDRAKNDKFTLNFKPGKAVTTPQLHDVEKALTKVLKDKEVAQAVSERQALLDELEGCAPAPVNVPPTLTPGPLGSFSSPTVSTRQRPAATRLDELKPLLPRLKEGLPRQANRVTDLKDAVDALPAQPTEAQRDAVLAQARQLAVDMKANTMADDTTALQEKATKAIAAGQKLEKTEMEGHLAALQRVVKQLEHLPLENEALKELAYTVQQLDKNNELSKSGGRLLASGEHKYTATGVQLNKGGLTGASAPWRDRTSGKNADEIVRFINKHPVLQEMARRAENEGPTSMELVLELKPRTLEHLEAGLNAGDPDIQKKLEAALRDDENIRIKSMTVLRSATQSDGKATPSLLLSAKSSAAVNSTVVLASLDFKYSHDQEHKPVSVTPGGLLVMPWVKKDVRDDLAQQNIKIRSSNNRKNLHSAPAEPGESAMEHASGSANTGSGPRGTGAL</sequence>
<organism evidence="2 3">
    <name type="scientific">Pseudomonas congelans</name>
    <dbReference type="NCBI Taxonomy" id="200452"/>
    <lineage>
        <taxon>Bacteria</taxon>
        <taxon>Pseudomonadati</taxon>
        <taxon>Pseudomonadota</taxon>
        <taxon>Gammaproteobacteria</taxon>
        <taxon>Pseudomonadales</taxon>
        <taxon>Pseudomonadaceae</taxon>
        <taxon>Pseudomonas</taxon>
    </lineage>
</organism>
<comment type="caution">
    <text evidence="2">The sequence shown here is derived from an EMBL/GenBank/DDBJ whole genome shotgun (WGS) entry which is preliminary data.</text>
</comment>
<feature type="region of interest" description="Disordered" evidence="1">
    <location>
        <begin position="38"/>
        <end position="59"/>
    </location>
</feature>
<feature type="compositionally biased region" description="Basic and acidic residues" evidence="1">
    <location>
        <begin position="46"/>
        <end position="56"/>
    </location>
</feature>
<evidence type="ECO:0000313" key="3">
    <source>
        <dbReference type="Proteomes" id="UP000050411"/>
    </source>
</evidence>
<feature type="region of interest" description="Disordered" evidence="1">
    <location>
        <begin position="1048"/>
        <end position="1070"/>
    </location>
</feature>
<dbReference type="Pfam" id="PF11725">
    <property type="entry name" value="AvrE_T3Es"/>
    <property type="match status" value="3"/>
</dbReference>
<feature type="region of interest" description="Disordered" evidence="1">
    <location>
        <begin position="783"/>
        <end position="802"/>
    </location>
</feature>
<dbReference type="PATRIC" id="fig|200452.3.peg.3686"/>
<feature type="compositionally biased region" description="Low complexity" evidence="1">
    <location>
        <begin position="790"/>
        <end position="801"/>
    </location>
</feature>
<evidence type="ECO:0000313" key="2">
    <source>
        <dbReference type="EMBL" id="KPW82161.1"/>
    </source>
</evidence>
<dbReference type="InterPro" id="IPR021085">
    <property type="entry name" value="AvrE_T3Es"/>
</dbReference>
<name>A0A0P9LUL7_9PSED</name>